<organism evidence="2 3">
    <name type="scientific">Plasmodium inui San Antonio 1</name>
    <dbReference type="NCBI Taxonomy" id="1237626"/>
    <lineage>
        <taxon>Eukaryota</taxon>
        <taxon>Sar</taxon>
        <taxon>Alveolata</taxon>
        <taxon>Apicomplexa</taxon>
        <taxon>Aconoidasida</taxon>
        <taxon>Haemosporida</taxon>
        <taxon>Plasmodiidae</taxon>
        <taxon>Plasmodium</taxon>
        <taxon>Plasmodium (Plasmodium)</taxon>
    </lineage>
</organism>
<accession>W6ZUY0</accession>
<keyword evidence="3" id="KW-1185">Reference proteome</keyword>
<name>W6ZUY0_9APIC</name>
<feature type="compositionally biased region" description="Basic and acidic residues" evidence="1">
    <location>
        <begin position="1"/>
        <end position="30"/>
    </location>
</feature>
<dbReference type="Proteomes" id="UP000030640">
    <property type="component" value="Unassembled WGS sequence"/>
</dbReference>
<reference evidence="2 3" key="1">
    <citation type="submission" date="2013-02" db="EMBL/GenBank/DDBJ databases">
        <title>The Genome Sequence of Plasmodium inui San Antonio 1.</title>
        <authorList>
            <consortium name="The Broad Institute Genome Sequencing Platform"/>
            <consortium name="The Broad Institute Genome Sequencing Center for Infectious Disease"/>
            <person name="Neafsey D."/>
            <person name="Cheeseman I."/>
            <person name="Volkman S."/>
            <person name="Adams J."/>
            <person name="Walker B."/>
            <person name="Young S.K."/>
            <person name="Zeng Q."/>
            <person name="Gargeya S."/>
            <person name="Fitzgerald M."/>
            <person name="Haas B."/>
            <person name="Abouelleil A."/>
            <person name="Alvarado L."/>
            <person name="Arachchi H.M."/>
            <person name="Berlin A.M."/>
            <person name="Chapman S.B."/>
            <person name="Dewar J."/>
            <person name="Goldberg J."/>
            <person name="Griggs A."/>
            <person name="Gujja S."/>
            <person name="Hansen M."/>
            <person name="Howarth C."/>
            <person name="Imamovic A."/>
            <person name="Larimer J."/>
            <person name="McCowan C."/>
            <person name="Murphy C."/>
            <person name="Neiman D."/>
            <person name="Pearson M."/>
            <person name="Priest M."/>
            <person name="Roberts A."/>
            <person name="Saif S."/>
            <person name="Shea T."/>
            <person name="Sisk P."/>
            <person name="Sykes S."/>
            <person name="Wortman J."/>
            <person name="Nusbaum C."/>
            <person name="Birren B."/>
        </authorList>
    </citation>
    <scope>NUCLEOTIDE SEQUENCE [LARGE SCALE GENOMIC DNA]</scope>
    <source>
        <strain evidence="2 3">San Antonio 1</strain>
    </source>
</reference>
<proteinExistence type="predicted"/>
<feature type="compositionally biased region" description="Basic residues" evidence="1">
    <location>
        <begin position="87"/>
        <end position="99"/>
    </location>
</feature>
<feature type="compositionally biased region" description="Basic and acidic residues" evidence="1">
    <location>
        <begin position="45"/>
        <end position="55"/>
    </location>
</feature>
<gene>
    <name evidence="2" type="ORF">C922_05073</name>
</gene>
<sequence length="99" mass="11433">MTDKTARGERRVEPKHVRDSEEDVKRKEEGDPLISTSQANSSLQAKKDKSTSPRERSKKSSRVQLPPSRRVYTSATEQEEIPEQRPIPHHRDRGRMGKK</sequence>
<evidence type="ECO:0000256" key="1">
    <source>
        <dbReference type="SAM" id="MobiDB-lite"/>
    </source>
</evidence>
<feature type="compositionally biased region" description="Polar residues" evidence="1">
    <location>
        <begin position="34"/>
        <end position="44"/>
    </location>
</feature>
<feature type="region of interest" description="Disordered" evidence="1">
    <location>
        <begin position="1"/>
        <end position="99"/>
    </location>
</feature>
<dbReference type="GeneID" id="20040347"/>
<dbReference type="AlphaFoldDB" id="W6ZUY0"/>
<evidence type="ECO:0000313" key="2">
    <source>
        <dbReference type="EMBL" id="EUD64557.1"/>
    </source>
</evidence>
<dbReference type="RefSeq" id="XP_008818868.1">
    <property type="nucleotide sequence ID" value="XM_008820646.1"/>
</dbReference>
<dbReference type="EMBL" id="KI965495">
    <property type="protein sequence ID" value="EUD64557.1"/>
    <property type="molecule type" value="Genomic_DNA"/>
</dbReference>
<dbReference type="VEuPathDB" id="PlasmoDB:C922_05073"/>
<protein>
    <submittedName>
        <fullName evidence="2">Uncharacterized protein</fullName>
    </submittedName>
</protein>
<evidence type="ECO:0000313" key="3">
    <source>
        <dbReference type="Proteomes" id="UP000030640"/>
    </source>
</evidence>